<gene>
    <name evidence="1" type="ORF">LAZ67_12000200</name>
</gene>
<keyword evidence="2" id="KW-1185">Reference proteome</keyword>
<proteinExistence type="predicted"/>
<accession>A0ABY6L134</accession>
<sequence length="66" mass="7762">MKPWFTQDEYPSELSEADEVQDGRMKLKVLIFLEVLVFTLLDNRIGENWFLTGYGPSTLPLRRRSN</sequence>
<protein>
    <submittedName>
        <fullName evidence="1">Uncharacterized protein</fullName>
    </submittedName>
</protein>
<evidence type="ECO:0000313" key="1">
    <source>
        <dbReference type="EMBL" id="UYV74584.1"/>
    </source>
</evidence>
<evidence type="ECO:0000313" key="2">
    <source>
        <dbReference type="Proteomes" id="UP001235939"/>
    </source>
</evidence>
<organism evidence="1 2">
    <name type="scientific">Cordylochernes scorpioides</name>
    <dbReference type="NCBI Taxonomy" id="51811"/>
    <lineage>
        <taxon>Eukaryota</taxon>
        <taxon>Metazoa</taxon>
        <taxon>Ecdysozoa</taxon>
        <taxon>Arthropoda</taxon>
        <taxon>Chelicerata</taxon>
        <taxon>Arachnida</taxon>
        <taxon>Pseudoscorpiones</taxon>
        <taxon>Cheliferoidea</taxon>
        <taxon>Chernetidae</taxon>
        <taxon>Cordylochernes</taxon>
    </lineage>
</organism>
<dbReference type="Proteomes" id="UP001235939">
    <property type="component" value="Chromosome 12"/>
</dbReference>
<reference evidence="1 2" key="1">
    <citation type="submission" date="2022-01" db="EMBL/GenBank/DDBJ databases">
        <title>A chromosomal length assembly of Cordylochernes scorpioides.</title>
        <authorList>
            <person name="Zeh D."/>
            <person name="Zeh J."/>
        </authorList>
    </citation>
    <scope>NUCLEOTIDE SEQUENCE [LARGE SCALE GENOMIC DNA]</scope>
    <source>
        <strain evidence="1">IN4F17</strain>
        <tissue evidence="1">Whole Body</tissue>
    </source>
</reference>
<dbReference type="EMBL" id="CP092874">
    <property type="protein sequence ID" value="UYV74584.1"/>
    <property type="molecule type" value="Genomic_DNA"/>
</dbReference>
<name>A0ABY6L134_9ARAC</name>